<keyword evidence="4" id="KW-0677">Repeat</keyword>
<dbReference type="Pfam" id="PF13927">
    <property type="entry name" value="Ig_3"/>
    <property type="match status" value="2"/>
</dbReference>
<feature type="domain" description="Ig-like" evidence="10">
    <location>
        <begin position="242"/>
        <end position="351"/>
    </location>
</feature>
<name>A0AAV2PU97_MEGNR</name>
<sequence>MATAFVMINNMIDAAFKRTTLLIFVLGSIGFGSGFDNYYDEYYDADAEPLSFLARPQTFTVEVGQSVIIPCDVDNIGHHKLVVKKRGPGDVEQLLWVGREKMARSRRLTMDLETKRLTVTHVRRQDAGTYVCHFDTSPPKELHHILVVQYSPKVSPTVPTEHQVKAGDKAVLACKAEGNPKPIIRWSRQEGHLPNGQSQQEGDILHLEKVDRHSEGTYVCTADNGIGPPASAKMTVIVEYAPEISPEKEVIRTGEGDRVLLVCLVYGRPVPRVVWTHNGNPVKPEIGVEVNTPKSTQTGSYQRSSDAHSNELNTAHRHMLKLNHVTEEDFGSYVCIAENIYGETTAAIQITG</sequence>
<feature type="non-terminal residue" evidence="11">
    <location>
        <position position="352"/>
    </location>
</feature>
<dbReference type="GO" id="GO:0008046">
    <property type="term" value="F:axon guidance receptor activity"/>
    <property type="evidence" value="ECO:0007669"/>
    <property type="project" value="TreeGrafter"/>
</dbReference>
<gene>
    <name evidence="11" type="ORF">MNOR_LOCUS4791</name>
</gene>
<dbReference type="AlphaFoldDB" id="A0AAV2PU97"/>
<evidence type="ECO:0000313" key="12">
    <source>
        <dbReference type="Proteomes" id="UP001497623"/>
    </source>
</evidence>
<proteinExistence type="predicted"/>
<evidence type="ECO:0000256" key="3">
    <source>
        <dbReference type="ARBA" id="ARBA00022729"/>
    </source>
</evidence>
<evidence type="ECO:0000256" key="2">
    <source>
        <dbReference type="ARBA" id="ARBA00022475"/>
    </source>
</evidence>
<dbReference type="SMART" id="SM00409">
    <property type="entry name" value="IG"/>
    <property type="match status" value="3"/>
</dbReference>
<dbReference type="SUPFAM" id="SSF48726">
    <property type="entry name" value="Immunoglobulin"/>
    <property type="match status" value="3"/>
</dbReference>
<dbReference type="Gene3D" id="2.60.40.10">
    <property type="entry name" value="Immunoglobulins"/>
    <property type="match status" value="3"/>
</dbReference>
<dbReference type="InterPro" id="IPR050958">
    <property type="entry name" value="Cell_Adh-Cytoskel_Orgn"/>
</dbReference>
<dbReference type="PROSITE" id="PS50835">
    <property type="entry name" value="IG_LIKE"/>
    <property type="match status" value="3"/>
</dbReference>
<keyword evidence="8" id="KW-0393">Immunoglobulin domain</keyword>
<evidence type="ECO:0000256" key="8">
    <source>
        <dbReference type="ARBA" id="ARBA00023319"/>
    </source>
</evidence>
<comment type="caution">
    <text evidence="11">The sequence shown here is derived from an EMBL/GenBank/DDBJ whole genome shotgun (WGS) entry which is preliminary data.</text>
</comment>
<dbReference type="PANTHER" id="PTHR45080">
    <property type="entry name" value="CONTACTIN 5"/>
    <property type="match status" value="1"/>
</dbReference>
<dbReference type="FunFam" id="2.60.40.10:FF:000328">
    <property type="entry name" value="CLUMA_CG000981, isoform A"/>
    <property type="match status" value="1"/>
</dbReference>
<dbReference type="InterPro" id="IPR003598">
    <property type="entry name" value="Ig_sub2"/>
</dbReference>
<evidence type="ECO:0000256" key="1">
    <source>
        <dbReference type="ARBA" id="ARBA00004236"/>
    </source>
</evidence>
<keyword evidence="3" id="KW-0732">Signal</keyword>
<dbReference type="PANTHER" id="PTHR45080:SF33">
    <property type="entry name" value="IG-LIKE DOMAIN-CONTAINING PROTEIN"/>
    <property type="match status" value="1"/>
</dbReference>
<keyword evidence="7" id="KW-0325">Glycoprotein</keyword>
<keyword evidence="12" id="KW-1185">Reference proteome</keyword>
<comment type="subcellular location">
    <subcellularLocation>
        <location evidence="1">Cell membrane</location>
    </subcellularLocation>
</comment>
<feature type="domain" description="Ig-like" evidence="10">
    <location>
        <begin position="49"/>
        <end position="143"/>
    </location>
</feature>
<feature type="domain" description="Ig-like" evidence="10">
    <location>
        <begin position="152"/>
        <end position="235"/>
    </location>
</feature>
<evidence type="ECO:0000256" key="7">
    <source>
        <dbReference type="ARBA" id="ARBA00023180"/>
    </source>
</evidence>
<keyword evidence="6" id="KW-1015">Disulfide bond</keyword>
<evidence type="ECO:0000313" key="11">
    <source>
        <dbReference type="EMBL" id="CAL4065463.1"/>
    </source>
</evidence>
<keyword evidence="5" id="KW-0472">Membrane</keyword>
<organism evidence="11 12">
    <name type="scientific">Meganyctiphanes norvegica</name>
    <name type="common">Northern krill</name>
    <name type="synonym">Thysanopoda norvegica</name>
    <dbReference type="NCBI Taxonomy" id="48144"/>
    <lineage>
        <taxon>Eukaryota</taxon>
        <taxon>Metazoa</taxon>
        <taxon>Ecdysozoa</taxon>
        <taxon>Arthropoda</taxon>
        <taxon>Crustacea</taxon>
        <taxon>Multicrustacea</taxon>
        <taxon>Malacostraca</taxon>
        <taxon>Eumalacostraca</taxon>
        <taxon>Eucarida</taxon>
        <taxon>Euphausiacea</taxon>
        <taxon>Euphausiidae</taxon>
        <taxon>Meganyctiphanes</taxon>
    </lineage>
</organism>
<reference evidence="11 12" key="1">
    <citation type="submission" date="2024-05" db="EMBL/GenBank/DDBJ databases">
        <authorList>
            <person name="Wallberg A."/>
        </authorList>
    </citation>
    <scope>NUCLEOTIDE SEQUENCE [LARGE SCALE GENOMIC DNA]</scope>
</reference>
<dbReference type="InterPro" id="IPR036179">
    <property type="entry name" value="Ig-like_dom_sf"/>
</dbReference>
<evidence type="ECO:0000256" key="9">
    <source>
        <dbReference type="SAM" id="MobiDB-lite"/>
    </source>
</evidence>
<evidence type="ECO:0000256" key="5">
    <source>
        <dbReference type="ARBA" id="ARBA00023136"/>
    </source>
</evidence>
<dbReference type="Proteomes" id="UP001497623">
    <property type="component" value="Unassembled WGS sequence"/>
</dbReference>
<feature type="compositionally biased region" description="Polar residues" evidence="9">
    <location>
        <begin position="292"/>
        <end position="304"/>
    </location>
</feature>
<evidence type="ECO:0000256" key="6">
    <source>
        <dbReference type="ARBA" id="ARBA00023157"/>
    </source>
</evidence>
<evidence type="ECO:0000259" key="10">
    <source>
        <dbReference type="PROSITE" id="PS50835"/>
    </source>
</evidence>
<dbReference type="GO" id="GO:0050808">
    <property type="term" value="P:synapse organization"/>
    <property type="evidence" value="ECO:0007669"/>
    <property type="project" value="TreeGrafter"/>
</dbReference>
<accession>A0AAV2PU97</accession>
<feature type="region of interest" description="Disordered" evidence="9">
    <location>
        <begin position="285"/>
        <end position="309"/>
    </location>
</feature>
<dbReference type="SMART" id="SM00408">
    <property type="entry name" value="IGc2"/>
    <property type="match status" value="3"/>
</dbReference>
<dbReference type="GO" id="GO:0030424">
    <property type="term" value="C:axon"/>
    <property type="evidence" value="ECO:0007669"/>
    <property type="project" value="TreeGrafter"/>
</dbReference>
<dbReference type="GO" id="GO:0007156">
    <property type="term" value="P:homophilic cell adhesion via plasma membrane adhesion molecules"/>
    <property type="evidence" value="ECO:0007669"/>
    <property type="project" value="TreeGrafter"/>
</dbReference>
<dbReference type="GO" id="GO:0043025">
    <property type="term" value="C:neuronal cell body"/>
    <property type="evidence" value="ECO:0007669"/>
    <property type="project" value="TreeGrafter"/>
</dbReference>
<dbReference type="InterPro" id="IPR003599">
    <property type="entry name" value="Ig_sub"/>
</dbReference>
<dbReference type="InterPro" id="IPR013783">
    <property type="entry name" value="Ig-like_fold"/>
</dbReference>
<protein>
    <recommendedName>
        <fullName evidence="10">Ig-like domain-containing protein</fullName>
    </recommendedName>
</protein>
<dbReference type="InterPro" id="IPR007110">
    <property type="entry name" value="Ig-like_dom"/>
</dbReference>
<dbReference type="EMBL" id="CAXKWB010001784">
    <property type="protein sequence ID" value="CAL4065463.1"/>
    <property type="molecule type" value="Genomic_DNA"/>
</dbReference>
<evidence type="ECO:0000256" key="4">
    <source>
        <dbReference type="ARBA" id="ARBA00022737"/>
    </source>
</evidence>
<keyword evidence="2" id="KW-1003">Cell membrane</keyword>
<dbReference type="GO" id="GO:0005886">
    <property type="term" value="C:plasma membrane"/>
    <property type="evidence" value="ECO:0007669"/>
    <property type="project" value="UniProtKB-SubCell"/>
</dbReference>